<feature type="region of interest" description="Disordered" evidence="1">
    <location>
        <begin position="172"/>
        <end position="192"/>
    </location>
</feature>
<name>A0ABQ8MX86_LABRO</name>
<accession>A0ABQ8MX86</accession>
<protein>
    <submittedName>
        <fullName evidence="2">Uncharacterized protein</fullName>
    </submittedName>
</protein>
<organism evidence="2 3">
    <name type="scientific">Labeo rohita</name>
    <name type="common">Indian major carp</name>
    <name type="synonym">Cyprinus rohita</name>
    <dbReference type="NCBI Taxonomy" id="84645"/>
    <lineage>
        <taxon>Eukaryota</taxon>
        <taxon>Metazoa</taxon>
        <taxon>Chordata</taxon>
        <taxon>Craniata</taxon>
        <taxon>Vertebrata</taxon>
        <taxon>Euteleostomi</taxon>
        <taxon>Actinopterygii</taxon>
        <taxon>Neopterygii</taxon>
        <taxon>Teleostei</taxon>
        <taxon>Ostariophysi</taxon>
        <taxon>Cypriniformes</taxon>
        <taxon>Cyprinidae</taxon>
        <taxon>Labeoninae</taxon>
        <taxon>Labeonini</taxon>
        <taxon>Labeo</taxon>
    </lineage>
</organism>
<proteinExistence type="predicted"/>
<gene>
    <name evidence="2" type="ORF">H4Q32_003939</name>
</gene>
<dbReference type="Proteomes" id="UP000830375">
    <property type="component" value="Unassembled WGS sequence"/>
</dbReference>
<comment type="caution">
    <text evidence="2">The sequence shown here is derived from an EMBL/GenBank/DDBJ whole genome shotgun (WGS) entry which is preliminary data.</text>
</comment>
<keyword evidence="3" id="KW-1185">Reference proteome</keyword>
<sequence>MAMPPVTEHQTYTSLLAWTHPICAFSSSLSIGISWGIWTGCFSTAASASQPASLRQLLRSLWSQITSRSWSVYAAQSSAEQEVDLNLIDLWSMDPVPTEVPTLESSSSLPVLSGDLPLSLLPPDFLIPPSLVMPCSLDPWASPVSSSSSALPLLLALCSSATLSWASRPLTQRESESQVAPQPSRPMSPPQPVNPVVLPGSTFRHFHRGLYALGLLCALSSIRTNLGRSFSFHHGFPGLQLHLEPPPCRLPWASPFLWFPCHPHSLHHCPSQANPSLNQAIDGTLVRQLLGGAWVSIASGSTSVSRLPGLTWVFLPKLHLGSFHRASSIPHQVYTLRHEDVPSRKGELLPHSPGLQLCLDPPPLRLHWAPPFFWFPSRCRSLHHHPASLRCSAPPWYQFVTSFFWSLLITSTVPFSEASSIPRQMYSLQHEDMPSGNVFVCVSLSVVGLPRWDELMLMLEEQQDPVIAALQCARVIRCTPEPPDFKTTFP</sequence>
<evidence type="ECO:0000313" key="3">
    <source>
        <dbReference type="Proteomes" id="UP000830375"/>
    </source>
</evidence>
<dbReference type="EMBL" id="JACTAM010000002">
    <property type="protein sequence ID" value="KAI2667454.1"/>
    <property type="molecule type" value="Genomic_DNA"/>
</dbReference>
<reference evidence="2 3" key="1">
    <citation type="submission" date="2022-01" db="EMBL/GenBank/DDBJ databases">
        <title>A high-quality chromosome-level genome assembly of rohu carp, Labeo rohita.</title>
        <authorList>
            <person name="Arick M.A. II"/>
            <person name="Hsu C.-Y."/>
            <person name="Magbanua Z."/>
            <person name="Pechanova O."/>
            <person name="Grover C."/>
            <person name="Miller E."/>
            <person name="Thrash A."/>
            <person name="Ezzel L."/>
            <person name="Alam S."/>
            <person name="Benzie J."/>
            <person name="Hamilton M."/>
            <person name="Karsi A."/>
            <person name="Lawrence M.L."/>
            <person name="Peterson D.G."/>
        </authorList>
    </citation>
    <scope>NUCLEOTIDE SEQUENCE [LARGE SCALE GENOMIC DNA]</scope>
    <source>
        <strain evidence="3">BAU-BD-2019</strain>
        <tissue evidence="2">Blood</tissue>
    </source>
</reference>
<feature type="compositionally biased region" description="Pro residues" evidence="1">
    <location>
        <begin position="183"/>
        <end position="192"/>
    </location>
</feature>
<evidence type="ECO:0000256" key="1">
    <source>
        <dbReference type="SAM" id="MobiDB-lite"/>
    </source>
</evidence>
<evidence type="ECO:0000313" key="2">
    <source>
        <dbReference type="EMBL" id="KAI2667454.1"/>
    </source>
</evidence>